<feature type="signal peptide" evidence="1">
    <location>
        <begin position="1"/>
        <end position="20"/>
    </location>
</feature>
<gene>
    <name evidence="2" type="ORF">CEP54_000662</name>
</gene>
<evidence type="ECO:0000313" key="2">
    <source>
        <dbReference type="EMBL" id="RSL72645.1"/>
    </source>
</evidence>
<dbReference type="AlphaFoldDB" id="A0A428R536"/>
<dbReference type="Proteomes" id="UP000288168">
    <property type="component" value="Unassembled WGS sequence"/>
</dbReference>
<proteinExistence type="predicted"/>
<accession>A0A428R536</accession>
<organism evidence="2 3">
    <name type="scientific">Fusarium duplospermum</name>
    <dbReference type="NCBI Taxonomy" id="1325734"/>
    <lineage>
        <taxon>Eukaryota</taxon>
        <taxon>Fungi</taxon>
        <taxon>Dikarya</taxon>
        <taxon>Ascomycota</taxon>
        <taxon>Pezizomycotina</taxon>
        <taxon>Sordariomycetes</taxon>
        <taxon>Hypocreomycetidae</taxon>
        <taxon>Hypocreales</taxon>
        <taxon>Nectriaceae</taxon>
        <taxon>Fusarium</taxon>
        <taxon>Fusarium solani species complex</taxon>
    </lineage>
</organism>
<keyword evidence="3" id="KW-1185">Reference proteome</keyword>
<feature type="chain" id="PRO_5019411434" evidence="1">
    <location>
        <begin position="21"/>
        <end position="90"/>
    </location>
</feature>
<dbReference type="EMBL" id="NKCI01000003">
    <property type="protein sequence ID" value="RSL72645.1"/>
    <property type="molecule type" value="Genomic_DNA"/>
</dbReference>
<keyword evidence="1" id="KW-0732">Signal</keyword>
<protein>
    <submittedName>
        <fullName evidence="2">Uncharacterized protein</fullName>
    </submittedName>
</protein>
<evidence type="ECO:0000256" key="1">
    <source>
        <dbReference type="SAM" id="SignalP"/>
    </source>
</evidence>
<sequence>MVHCAGWSASWLLKLRVARCTVQLARLKSLRQDECGQPLLGASRIEGVAQEGISSNQLSIIMMELGPWGSTSSLMYCTTYRIASVVSCDV</sequence>
<comment type="caution">
    <text evidence="2">The sequence shown here is derived from an EMBL/GenBank/DDBJ whole genome shotgun (WGS) entry which is preliminary data.</text>
</comment>
<reference evidence="2 3" key="1">
    <citation type="submission" date="2017-06" db="EMBL/GenBank/DDBJ databases">
        <title>Comparative genomic analysis of Ambrosia Fusariam Clade fungi.</title>
        <authorList>
            <person name="Stajich J.E."/>
            <person name="Carrillo J."/>
            <person name="Kijimoto T."/>
            <person name="Eskalen A."/>
            <person name="O'Donnell K."/>
            <person name="Kasson M."/>
        </authorList>
    </citation>
    <scope>NUCLEOTIDE SEQUENCE [LARGE SCALE GENOMIC DNA]</scope>
    <source>
        <strain evidence="2 3">NRRL62584</strain>
    </source>
</reference>
<evidence type="ECO:0000313" key="3">
    <source>
        <dbReference type="Proteomes" id="UP000288168"/>
    </source>
</evidence>
<name>A0A428R536_9HYPO</name>